<evidence type="ECO:0000313" key="2">
    <source>
        <dbReference type="Proteomes" id="UP000187465"/>
    </source>
</evidence>
<evidence type="ECO:0000313" key="1">
    <source>
        <dbReference type="EMBL" id="OMD25124.1"/>
    </source>
</evidence>
<name>A0A1R0WZW8_9BACL</name>
<dbReference type="EMBL" id="MKQP01000046">
    <property type="protein sequence ID" value="OMD25124.1"/>
    <property type="molecule type" value="Genomic_DNA"/>
</dbReference>
<dbReference type="Pfam" id="PF04525">
    <property type="entry name" value="LOR"/>
    <property type="match status" value="1"/>
</dbReference>
<proteinExistence type="predicted"/>
<organism evidence="1 2">
    <name type="scientific">Paenibacillus odorifer</name>
    <dbReference type="NCBI Taxonomy" id="189426"/>
    <lineage>
        <taxon>Bacteria</taxon>
        <taxon>Bacillati</taxon>
        <taxon>Bacillota</taxon>
        <taxon>Bacilli</taxon>
        <taxon>Bacillales</taxon>
        <taxon>Paenibacillaceae</taxon>
        <taxon>Paenibacillus</taxon>
    </lineage>
</organism>
<dbReference type="InterPro" id="IPR007612">
    <property type="entry name" value="LOR"/>
</dbReference>
<reference evidence="1 2" key="1">
    <citation type="submission" date="2016-10" db="EMBL/GenBank/DDBJ databases">
        <title>Paenibacillus species isolates.</title>
        <authorList>
            <person name="Beno S.M."/>
        </authorList>
    </citation>
    <scope>NUCLEOTIDE SEQUENCE [LARGE SCALE GENOMIC DNA]</scope>
    <source>
        <strain evidence="1 2">FSL H7-0604</strain>
    </source>
</reference>
<sequence length="202" mass="23217">MMISFRGGVFELNAAYNHTEYIIRKKVFSIMGAKLHIFDSSEQLVLYSQMKAFKLKEDIALYTDESMQKELLRIKARSVVDFSATYDVHDTESGEHIGAFRRKGLKSILKDEWIILDRHDQEIGKIKEDSTAMALLRRFIAIIPQKYNIEMDDTTIPAFKQNFNPFVTKIMADFSEDRKGKLDRRLGLAAGILLCAVEGKQD</sequence>
<dbReference type="SUPFAM" id="SSF54518">
    <property type="entry name" value="Tubby C-terminal domain-like"/>
    <property type="match status" value="1"/>
</dbReference>
<comment type="caution">
    <text evidence="1">The sequence shown here is derived from an EMBL/GenBank/DDBJ whole genome shotgun (WGS) entry which is preliminary data.</text>
</comment>
<protein>
    <submittedName>
        <fullName evidence="1">Uncharacterized protein</fullName>
    </submittedName>
</protein>
<gene>
    <name evidence="1" type="ORF">BJP51_28350</name>
</gene>
<accession>A0A1R0WZW8</accession>
<dbReference type="Proteomes" id="UP000187465">
    <property type="component" value="Unassembled WGS sequence"/>
</dbReference>
<dbReference type="InterPro" id="IPR025659">
    <property type="entry name" value="Tubby-like_C"/>
</dbReference>
<dbReference type="AlphaFoldDB" id="A0A1R0WZW8"/>